<feature type="transmembrane region" description="Helical" evidence="6">
    <location>
        <begin position="736"/>
        <end position="756"/>
    </location>
</feature>
<evidence type="ECO:0000256" key="2">
    <source>
        <dbReference type="ARBA" id="ARBA00022475"/>
    </source>
</evidence>
<evidence type="ECO:0000256" key="4">
    <source>
        <dbReference type="ARBA" id="ARBA00022989"/>
    </source>
</evidence>
<protein>
    <submittedName>
        <fullName evidence="9">FtsX-like permease family protein</fullName>
    </submittedName>
</protein>
<feature type="transmembrane region" description="Helical" evidence="6">
    <location>
        <begin position="290"/>
        <end position="312"/>
    </location>
</feature>
<evidence type="ECO:0000259" key="8">
    <source>
        <dbReference type="Pfam" id="PF12704"/>
    </source>
</evidence>
<proteinExistence type="predicted"/>
<evidence type="ECO:0000256" key="6">
    <source>
        <dbReference type="SAM" id="Phobius"/>
    </source>
</evidence>
<dbReference type="Pfam" id="PF12704">
    <property type="entry name" value="MacB_PCD"/>
    <property type="match status" value="1"/>
</dbReference>
<dbReference type="InterPro" id="IPR050250">
    <property type="entry name" value="Macrolide_Exporter_MacB"/>
</dbReference>
<dbReference type="InterPro" id="IPR003838">
    <property type="entry name" value="ABC3_permease_C"/>
</dbReference>
<dbReference type="PANTHER" id="PTHR30572:SF18">
    <property type="entry name" value="ABC-TYPE MACROLIDE FAMILY EXPORT SYSTEM PERMEASE COMPONENT 2"/>
    <property type="match status" value="1"/>
</dbReference>
<feature type="transmembrane region" description="Helical" evidence="6">
    <location>
        <begin position="21"/>
        <end position="41"/>
    </location>
</feature>
<feature type="transmembrane region" description="Helical" evidence="6">
    <location>
        <begin position="429"/>
        <end position="454"/>
    </location>
</feature>
<evidence type="ECO:0000313" key="10">
    <source>
        <dbReference type="Proteomes" id="UP000474175"/>
    </source>
</evidence>
<keyword evidence="3 6" id="KW-0812">Transmembrane</keyword>
<evidence type="ECO:0000256" key="3">
    <source>
        <dbReference type="ARBA" id="ARBA00022692"/>
    </source>
</evidence>
<comment type="caution">
    <text evidence="9">The sequence shown here is derived from an EMBL/GenBank/DDBJ whole genome shotgun (WGS) entry which is preliminary data.</text>
</comment>
<evidence type="ECO:0000256" key="1">
    <source>
        <dbReference type="ARBA" id="ARBA00004651"/>
    </source>
</evidence>
<organism evidence="9 10">
    <name type="scientific">Spirosoma terrae</name>
    <dbReference type="NCBI Taxonomy" id="1968276"/>
    <lineage>
        <taxon>Bacteria</taxon>
        <taxon>Pseudomonadati</taxon>
        <taxon>Bacteroidota</taxon>
        <taxon>Cytophagia</taxon>
        <taxon>Cytophagales</taxon>
        <taxon>Cytophagaceae</taxon>
        <taxon>Spirosoma</taxon>
    </lineage>
</organism>
<feature type="domain" description="MacB-like periplasmic core" evidence="8">
    <location>
        <begin position="20"/>
        <end position="247"/>
    </location>
</feature>
<keyword evidence="4 6" id="KW-1133">Transmembrane helix</keyword>
<feature type="transmembrane region" description="Helical" evidence="6">
    <location>
        <begin position="684"/>
        <end position="708"/>
    </location>
</feature>
<sequence>MIKSYFITTFRALKRNWNYSLLNIIGLTFSLACCLLLFLAVRYELSFDRHHRNSERVFRLISHYKTPTVDGYNMGMPMPLIAALRNDFPELKNNATMIQDIGNVVVSTVKGEKQRIQEGSSAIAFVDPTYFSIFDYKWLKGSPTTSLRNPNSVVLTESTARKYFGSANPIGKTLRFDSRMDCQVTGLVADPPITSDFPFGLMISFSSLKQYGANTDWEDWNSTYSGTQVYMRLPATRSAADITRQLVAFKNKYKSPEDAAEETYELQPLSDVHFATRMMNYSHRTVGREMIWAMSLIGLFLLITACVNFINLATAQAIRRAKEVGVRKVLGSSRWQLVRQFLGETALLTACAVLLALGLAQVSMPYITDLLNIKLDSLRLSDPLVIGFLVALTLFTTLLSGFYPALILSGYQPVLALKGKLKASGTRSFSLRQGLIVLQFAISQILIIGTIVAYNQMERFRSADLGFAKDAIVTIPIPEKKPGQLASLKAKLAAYPEVESFSYSMSSPSANGNWSTSLRIGNADKDADFSAVMRPADTAYVKTYGLTLLAGRMYYPADTMREVVVNETFVKKMNLQQPQQIIGQLISLGGSATRIPIVGVVKDFNTYSLHRQTSACILGSHSDAYQIANLKLSKQANTVGTISPLMSRIERDWATTFPNHLFKYTFVDEEIARFYASEERMFKLFQLLAGIAVAIGCLGLFGVVAYMAEARTKEVGIRKVLGASVGSIFRLFSIDFVKLVLIALVVASPIAWYIMGKWLDNFAYKIELAWWMFALAGLFAIVVAVLTVSFQSIKAALVNPIKSLRSE</sequence>
<feature type="transmembrane region" description="Helical" evidence="6">
    <location>
        <begin position="768"/>
        <end position="790"/>
    </location>
</feature>
<keyword evidence="5 6" id="KW-0472">Membrane</keyword>
<dbReference type="Proteomes" id="UP000474175">
    <property type="component" value="Unassembled WGS sequence"/>
</dbReference>
<accession>A0A6L9LJ42</accession>
<evidence type="ECO:0000259" key="7">
    <source>
        <dbReference type="Pfam" id="PF02687"/>
    </source>
</evidence>
<evidence type="ECO:0000256" key="5">
    <source>
        <dbReference type="ARBA" id="ARBA00023136"/>
    </source>
</evidence>
<dbReference type="GO" id="GO:0022857">
    <property type="term" value="F:transmembrane transporter activity"/>
    <property type="evidence" value="ECO:0007669"/>
    <property type="project" value="TreeGrafter"/>
</dbReference>
<dbReference type="PANTHER" id="PTHR30572">
    <property type="entry name" value="MEMBRANE COMPONENT OF TRANSPORTER-RELATED"/>
    <property type="match status" value="1"/>
</dbReference>
<dbReference type="EMBL" id="JAAFZH010000022">
    <property type="protein sequence ID" value="NDU98943.1"/>
    <property type="molecule type" value="Genomic_DNA"/>
</dbReference>
<feature type="transmembrane region" description="Helical" evidence="6">
    <location>
        <begin position="384"/>
        <end position="408"/>
    </location>
</feature>
<feature type="transmembrane region" description="Helical" evidence="6">
    <location>
        <begin position="341"/>
        <end position="364"/>
    </location>
</feature>
<name>A0A6L9LJ42_9BACT</name>
<feature type="domain" description="ABC3 transporter permease C-terminal" evidence="7">
    <location>
        <begin position="688"/>
        <end position="796"/>
    </location>
</feature>
<dbReference type="Pfam" id="PF02687">
    <property type="entry name" value="FtsX"/>
    <property type="match status" value="2"/>
</dbReference>
<keyword evidence="10" id="KW-1185">Reference proteome</keyword>
<dbReference type="InterPro" id="IPR025857">
    <property type="entry name" value="MacB_PCD"/>
</dbReference>
<reference evidence="9 10" key="1">
    <citation type="submission" date="2020-02" db="EMBL/GenBank/DDBJ databases">
        <title>Draft genome sequence of two Spirosoma agri KCTC 52727 and Spirosoma terrae KCTC 52035.</title>
        <authorList>
            <person name="Rojas J."/>
            <person name="Ambika Manirajan B."/>
            <person name="Suarez C."/>
            <person name="Ratering S."/>
            <person name="Schnell S."/>
        </authorList>
    </citation>
    <scope>NUCLEOTIDE SEQUENCE [LARGE SCALE GENOMIC DNA]</scope>
    <source>
        <strain evidence="9 10">KCTC 52035</strain>
    </source>
</reference>
<keyword evidence="2" id="KW-1003">Cell membrane</keyword>
<dbReference type="PROSITE" id="PS51257">
    <property type="entry name" value="PROKAR_LIPOPROTEIN"/>
    <property type="match status" value="1"/>
</dbReference>
<dbReference type="GO" id="GO:0005886">
    <property type="term" value="C:plasma membrane"/>
    <property type="evidence" value="ECO:0007669"/>
    <property type="project" value="UniProtKB-SubCell"/>
</dbReference>
<dbReference type="AlphaFoldDB" id="A0A6L9LJ42"/>
<feature type="domain" description="ABC3 transporter permease C-terminal" evidence="7">
    <location>
        <begin position="296"/>
        <end position="412"/>
    </location>
</feature>
<dbReference type="RefSeq" id="WP_163955077.1">
    <property type="nucleotide sequence ID" value="NZ_JAAFZH010000022.1"/>
</dbReference>
<gene>
    <name evidence="9" type="ORF">GK108_28950</name>
</gene>
<comment type="subcellular location">
    <subcellularLocation>
        <location evidence="1">Cell membrane</location>
        <topology evidence="1">Multi-pass membrane protein</topology>
    </subcellularLocation>
</comment>
<evidence type="ECO:0000313" key="9">
    <source>
        <dbReference type="EMBL" id="NDU98943.1"/>
    </source>
</evidence>